<comment type="caution">
    <text evidence="1">The sequence shown here is derived from an EMBL/GenBank/DDBJ whole genome shotgun (WGS) entry which is preliminary data.</text>
</comment>
<reference evidence="1 2" key="1">
    <citation type="journal article" date="2021" name="Nat. Plants">
        <title>The Taxus genome provides insights into paclitaxel biosynthesis.</title>
        <authorList>
            <person name="Xiong X."/>
            <person name="Gou J."/>
            <person name="Liao Q."/>
            <person name="Li Y."/>
            <person name="Zhou Q."/>
            <person name="Bi G."/>
            <person name="Li C."/>
            <person name="Du R."/>
            <person name="Wang X."/>
            <person name="Sun T."/>
            <person name="Guo L."/>
            <person name="Liang H."/>
            <person name="Lu P."/>
            <person name="Wu Y."/>
            <person name="Zhang Z."/>
            <person name="Ro D.K."/>
            <person name="Shang Y."/>
            <person name="Huang S."/>
            <person name="Yan J."/>
        </authorList>
    </citation>
    <scope>NUCLEOTIDE SEQUENCE [LARGE SCALE GENOMIC DNA]</scope>
    <source>
        <strain evidence="1">Ta-2019</strain>
    </source>
</reference>
<accession>A0AA38GQM5</accession>
<protein>
    <submittedName>
        <fullName evidence="1">Uncharacterized protein</fullName>
    </submittedName>
</protein>
<dbReference type="EMBL" id="JAHRHJ020000002">
    <property type="protein sequence ID" value="KAH9327672.1"/>
    <property type="molecule type" value="Genomic_DNA"/>
</dbReference>
<organism evidence="1 2">
    <name type="scientific">Taxus chinensis</name>
    <name type="common">Chinese yew</name>
    <name type="synonym">Taxus wallichiana var. chinensis</name>
    <dbReference type="NCBI Taxonomy" id="29808"/>
    <lineage>
        <taxon>Eukaryota</taxon>
        <taxon>Viridiplantae</taxon>
        <taxon>Streptophyta</taxon>
        <taxon>Embryophyta</taxon>
        <taxon>Tracheophyta</taxon>
        <taxon>Spermatophyta</taxon>
        <taxon>Pinopsida</taxon>
        <taxon>Pinidae</taxon>
        <taxon>Conifers II</taxon>
        <taxon>Cupressales</taxon>
        <taxon>Taxaceae</taxon>
        <taxon>Taxus</taxon>
    </lineage>
</organism>
<keyword evidence="2" id="KW-1185">Reference proteome</keyword>
<gene>
    <name evidence="1" type="ORF">KI387_007850</name>
</gene>
<evidence type="ECO:0000313" key="2">
    <source>
        <dbReference type="Proteomes" id="UP000824469"/>
    </source>
</evidence>
<feature type="non-terminal residue" evidence="1">
    <location>
        <position position="1"/>
    </location>
</feature>
<dbReference type="AlphaFoldDB" id="A0AA38GQM5"/>
<proteinExistence type="predicted"/>
<name>A0AA38GQM5_TAXCH</name>
<dbReference type="Proteomes" id="UP000824469">
    <property type="component" value="Unassembled WGS sequence"/>
</dbReference>
<evidence type="ECO:0000313" key="1">
    <source>
        <dbReference type="EMBL" id="KAH9327672.1"/>
    </source>
</evidence>
<sequence>PSPHSRKAKITSRLMTDASGSQFIKFARPRVEKDEAEMRITDYEMTRYCLGKLGPEGHIHNFEQSVARLVAQTRESEATKEQLQNQIHTLTSYVQTFLDPNAPPLTLFELIVPLSKVDSHAAQEFKKMGRMGKMKNEWIDSIIQKGCELLPEMVRIFKIATLSTEN</sequence>